<feature type="compositionally biased region" description="Polar residues" evidence="2">
    <location>
        <begin position="179"/>
        <end position="188"/>
    </location>
</feature>
<dbReference type="InterPro" id="IPR004244">
    <property type="entry name" value="Transposase_22"/>
</dbReference>
<dbReference type="EMBL" id="GACK01009272">
    <property type="protein sequence ID" value="JAA55762.1"/>
    <property type="molecule type" value="mRNA"/>
</dbReference>
<reference evidence="4" key="1">
    <citation type="submission" date="2012-11" db="EMBL/GenBank/DDBJ databases">
        <authorList>
            <person name="Lucero-Rivera Y.E."/>
            <person name="Tovar-Ramirez D."/>
        </authorList>
    </citation>
    <scope>NUCLEOTIDE SEQUENCE</scope>
    <source>
        <tissue evidence="4">Salivary gland</tissue>
    </source>
</reference>
<feature type="coiled-coil region" evidence="1">
    <location>
        <begin position="258"/>
        <end position="285"/>
    </location>
</feature>
<sequence length="442" mass="48857">MSLNRCLFFTQLFGFYYGLLCGDAALSCTLPLQHDDAVDGVSVVDPISPVVADPGTPRSHSDGLPRVPPVTDVIYSKPFIVNTWSTTSAPDAIKDFAADPRISGQNSGNAGMSLNRCLFFTQVGYIPDAYSYRSDDRFLLLLFCPNSLVACCSRVLHYFDGLLLSGDVELNPGPRGVASANTAKSTEVTTPLASSTSSSTSFPTDTANLLAQLLDGQKKIASDIADIKETFNSRFEALETRVCALESSAAITHYGATSDKLNSEIASLRESVTKLSLKSDDLENRSRRNNILLHGLPETRDENTDSLLNAVTQVLSERLHTQCPDIERCHRIGRSREGRPRPVIMKIFDYREKVRVMKNVSSLKGSGLYITEDLSPNVRALRKKLWDATASYRDKGSRVKLRYDHAYIDDVRYIWDNGTDSLKRDSTGAAKEWFASKNKTTR</sequence>
<protein>
    <submittedName>
        <fullName evidence="4">Putative tick transposon</fullName>
    </submittedName>
</protein>
<dbReference type="AlphaFoldDB" id="L7LVY4"/>
<evidence type="ECO:0000256" key="1">
    <source>
        <dbReference type="SAM" id="Coils"/>
    </source>
</evidence>
<evidence type="ECO:0000256" key="2">
    <source>
        <dbReference type="SAM" id="MobiDB-lite"/>
    </source>
</evidence>
<keyword evidence="3" id="KW-0732">Signal</keyword>
<evidence type="ECO:0000256" key="3">
    <source>
        <dbReference type="SAM" id="SignalP"/>
    </source>
</evidence>
<organism evidence="4">
    <name type="scientific">Rhipicephalus pulchellus</name>
    <name type="common">Yellow backed tick</name>
    <name type="synonym">Dermacentor pulchellus</name>
    <dbReference type="NCBI Taxonomy" id="72859"/>
    <lineage>
        <taxon>Eukaryota</taxon>
        <taxon>Metazoa</taxon>
        <taxon>Ecdysozoa</taxon>
        <taxon>Arthropoda</taxon>
        <taxon>Chelicerata</taxon>
        <taxon>Arachnida</taxon>
        <taxon>Acari</taxon>
        <taxon>Parasitiformes</taxon>
        <taxon>Ixodida</taxon>
        <taxon>Ixodoidea</taxon>
        <taxon>Ixodidae</taxon>
        <taxon>Rhipicephalinae</taxon>
        <taxon>Rhipicephalus</taxon>
        <taxon>Rhipicephalus</taxon>
    </lineage>
</organism>
<feature type="region of interest" description="Disordered" evidence="2">
    <location>
        <begin position="177"/>
        <end position="199"/>
    </location>
</feature>
<name>L7LVY4_RHIPC</name>
<dbReference type="PANTHER" id="PTHR11505">
    <property type="entry name" value="L1 TRANSPOSABLE ELEMENT-RELATED"/>
    <property type="match status" value="1"/>
</dbReference>
<dbReference type="Gene3D" id="3.30.70.1820">
    <property type="entry name" value="L1 transposable element, RRM domain"/>
    <property type="match status" value="1"/>
</dbReference>
<proteinExistence type="evidence at transcript level"/>
<evidence type="ECO:0000313" key="4">
    <source>
        <dbReference type="EMBL" id="JAA55762.1"/>
    </source>
</evidence>
<feature type="chain" id="PRO_5003980806" evidence="3">
    <location>
        <begin position="19"/>
        <end position="442"/>
    </location>
</feature>
<feature type="compositionally biased region" description="Low complexity" evidence="2">
    <location>
        <begin position="189"/>
        <end position="199"/>
    </location>
</feature>
<feature type="signal peptide" evidence="3">
    <location>
        <begin position="1"/>
        <end position="18"/>
    </location>
</feature>
<reference evidence="4" key="2">
    <citation type="journal article" date="2015" name="J. Proteomics">
        <title>Sexual differences in the sialomes of the zebra tick, Rhipicephalus pulchellus.</title>
        <authorList>
            <person name="Tan A.W."/>
            <person name="Francischetti I.M."/>
            <person name="Slovak M."/>
            <person name="Kini R.M."/>
            <person name="Ribeiro J.M."/>
        </authorList>
    </citation>
    <scope>NUCLEOTIDE SEQUENCE</scope>
    <source>
        <tissue evidence="4">Salivary gland</tissue>
    </source>
</reference>
<keyword evidence="1" id="KW-0175">Coiled coil</keyword>
<accession>L7LVY4</accession>